<sequence>MYKLLSAAVMTAILSGCVIHIDGKSGKRADVRETEQLQLDATGLRGLVADTDAGDISIEGVEGLDKVEILAKIQTTDARGYLITLERDGDKAQLIAKARGKEPAGFAWYSGNSPRIDLVVRVPQGFTLDLDDDSGDIAISGLQGDITIEDDSGDIVLSGGAKVTIHDDSGDILVSNATGDVSIEDGSGDMLVKNIKGSVYINDGSGDIHIDGANGLTIADAGSGDLSIHNVKGNVKVAD</sequence>
<evidence type="ECO:0000259" key="1">
    <source>
        <dbReference type="Pfam" id="PF13349"/>
    </source>
</evidence>
<dbReference type="Pfam" id="PF13349">
    <property type="entry name" value="DUF4097"/>
    <property type="match status" value="1"/>
</dbReference>
<organism evidence="2 3">
    <name type="scientific">Pseudoalteromonas fenneropenaei</name>
    <dbReference type="NCBI Taxonomy" id="1737459"/>
    <lineage>
        <taxon>Bacteria</taxon>
        <taxon>Pseudomonadati</taxon>
        <taxon>Pseudomonadota</taxon>
        <taxon>Gammaproteobacteria</taxon>
        <taxon>Alteromonadales</taxon>
        <taxon>Pseudoalteromonadaceae</taxon>
        <taxon>Pseudoalteromonas</taxon>
    </lineage>
</organism>
<accession>A0ABV7CJE9</accession>
<comment type="caution">
    <text evidence="2">The sequence shown here is derived from an EMBL/GenBank/DDBJ whole genome shotgun (WGS) entry which is preliminary data.</text>
</comment>
<dbReference type="Proteomes" id="UP001595453">
    <property type="component" value="Unassembled WGS sequence"/>
</dbReference>
<evidence type="ECO:0000313" key="3">
    <source>
        <dbReference type="Proteomes" id="UP001595453"/>
    </source>
</evidence>
<reference evidence="3" key="1">
    <citation type="journal article" date="2019" name="Int. J. Syst. Evol. Microbiol.">
        <title>The Global Catalogue of Microorganisms (GCM) 10K type strain sequencing project: providing services to taxonomists for standard genome sequencing and annotation.</title>
        <authorList>
            <consortium name="The Broad Institute Genomics Platform"/>
            <consortium name="The Broad Institute Genome Sequencing Center for Infectious Disease"/>
            <person name="Wu L."/>
            <person name="Ma J."/>
        </authorList>
    </citation>
    <scope>NUCLEOTIDE SEQUENCE [LARGE SCALE GENOMIC DNA]</scope>
    <source>
        <strain evidence="3">KCTC 42730</strain>
    </source>
</reference>
<dbReference type="PROSITE" id="PS51257">
    <property type="entry name" value="PROKAR_LIPOPROTEIN"/>
    <property type="match status" value="1"/>
</dbReference>
<evidence type="ECO:0000313" key="2">
    <source>
        <dbReference type="EMBL" id="MFC3032645.1"/>
    </source>
</evidence>
<dbReference type="RefSeq" id="WP_377123351.1">
    <property type="nucleotide sequence ID" value="NZ_JBHRSD010000014.1"/>
</dbReference>
<protein>
    <submittedName>
        <fullName evidence="2">DUF4097 family beta strand repeat-containing protein</fullName>
    </submittedName>
</protein>
<gene>
    <name evidence="2" type="ORF">ACFOEE_08945</name>
</gene>
<feature type="domain" description="DUF4097" evidence="1">
    <location>
        <begin position="87"/>
        <end position="229"/>
    </location>
</feature>
<keyword evidence="3" id="KW-1185">Reference proteome</keyword>
<dbReference type="EMBL" id="JBHRSD010000014">
    <property type="protein sequence ID" value="MFC3032645.1"/>
    <property type="molecule type" value="Genomic_DNA"/>
</dbReference>
<name>A0ABV7CJE9_9GAMM</name>
<proteinExistence type="predicted"/>
<dbReference type="InterPro" id="IPR025164">
    <property type="entry name" value="Toastrack_DUF4097"/>
</dbReference>